<sequence>MEKSMSKRKSSSNTSFVSKISCFTASNSKPVQASVQPGNESNEFGNHQTNKTEGGLCKLKVSAHKIYASVKKMNQTISSGGQFTNFISGIFTSGGDRNDLKKIKESYLNEGCPDDVNADVKKSLKYKRTSTCPSASSITRSCFSKSSPNSRHKRNTRMEKRVRLCHVDVEVEGNCHQTNSRQPKLPDVDHKRNDVITNSREPNLPHRDHEGNDVMKNCEDLKNYEFVLDFLRTRMMMFEDDCSIDWRSDLVEIERLSSFKNSKC</sequence>
<comment type="function">
    <text evidence="1">Involved in auxin transport. Regulator of the auxin signaling pathway.</text>
</comment>
<reference evidence="8" key="2">
    <citation type="submission" date="2023-05" db="EMBL/GenBank/DDBJ databases">
        <authorList>
            <person name="Schelkunov M.I."/>
        </authorList>
    </citation>
    <scope>NUCLEOTIDE SEQUENCE</scope>
    <source>
        <strain evidence="8">Hsosn_3</strain>
        <tissue evidence="8">Leaf</tissue>
    </source>
</reference>
<evidence type="ECO:0000256" key="3">
    <source>
        <dbReference type="ARBA" id="ARBA00010067"/>
    </source>
</evidence>
<keyword evidence="6" id="KW-0472">Membrane</keyword>
<reference evidence="8" key="1">
    <citation type="submission" date="2023-02" db="EMBL/GenBank/DDBJ databases">
        <title>Genome of toxic invasive species Heracleum sosnowskyi carries increased number of genes despite the absence of recent whole-genome duplications.</title>
        <authorList>
            <person name="Schelkunov M."/>
            <person name="Shtratnikova V."/>
            <person name="Makarenko M."/>
            <person name="Klepikova A."/>
            <person name="Omelchenko D."/>
            <person name="Novikova G."/>
            <person name="Obukhova E."/>
            <person name="Bogdanov V."/>
            <person name="Penin A."/>
            <person name="Logacheva M."/>
        </authorList>
    </citation>
    <scope>NUCLEOTIDE SEQUENCE</scope>
    <source>
        <strain evidence="8">Hsosn_3</strain>
        <tissue evidence="8">Leaf</tissue>
    </source>
</reference>
<dbReference type="PANTHER" id="PTHR33541">
    <property type="entry name" value="PROTEIN BIG GRAIN 1-LIKE A-RELATED"/>
    <property type="match status" value="1"/>
</dbReference>
<dbReference type="GO" id="GO:0005886">
    <property type="term" value="C:plasma membrane"/>
    <property type="evidence" value="ECO:0007669"/>
    <property type="project" value="UniProtKB-SubCell"/>
</dbReference>
<proteinExistence type="inferred from homology"/>
<keyword evidence="4" id="KW-0813">Transport</keyword>
<evidence type="ECO:0000313" key="8">
    <source>
        <dbReference type="EMBL" id="KAK1376551.1"/>
    </source>
</evidence>
<accession>A0AAD8I086</accession>
<organism evidence="8 9">
    <name type="scientific">Heracleum sosnowskyi</name>
    <dbReference type="NCBI Taxonomy" id="360622"/>
    <lineage>
        <taxon>Eukaryota</taxon>
        <taxon>Viridiplantae</taxon>
        <taxon>Streptophyta</taxon>
        <taxon>Embryophyta</taxon>
        <taxon>Tracheophyta</taxon>
        <taxon>Spermatophyta</taxon>
        <taxon>Magnoliopsida</taxon>
        <taxon>eudicotyledons</taxon>
        <taxon>Gunneridae</taxon>
        <taxon>Pentapetalae</taxon>
        <taxon>asterids</taxon>
        <taxon>campanulids</taxon>
        <taxon>Apiales</taxon>
        <taxon>Apiaceae</taxon>
        <taxon>Apioideae</taxon>
        <taxon>apioid superclade</taxon>
        <taxon>Tordylieae</taxon>
        <taxon>Tordyliinae</taxon>
        <taxon>Heracleum</taxon>
    </lineage>
</organism>
<dbReference type="Proteomes" id="UP001237642">
    <property type="component" value="Unassembled WGS sequence"/>
</dbReference>
<comment type="subcellular location">
    <subcellularLocation>
        <location evidence="2">Cell membrane</location>
    </subcellularLocation>
</comment>
<evidence type="ECO:0000256" key="4">
    <source>
        <dbReference type="ARBA" id="ARBA00022448"/>
    </source>
</evidence>
<evidence type="ECO:0000256" key="1">
    <source>
        <dbReference type="ARBA" id="ARBA00002281"/>
    </source>
</evidence>
<evidence type="ECO:0000256" key="6">
    <source>
        <dbReference type="ARBA" id="ARBA00023136"/>
    </source>
</evidence>
<dbReference type="AlphaFoldDB" id="A0AAD8I086"/>
<comment type="caution">
    <text evidence="8">The sequence shown here is derived from an EMBL/GenBank/DDBJ whole genome shotgun (WGS) entry which is preliminary data.</text>
</comment>
<evidence type="ECO:0000256" key="5">
    <source>
        <dbReference type="ARBA" id="ARBA00022475"/>
    </source>
</evidence>
<keyword evidence="7" id="KW-0927">Auxin signaling pathway</keyword>
<name>A0AAD8I086_9APIA</name>
<evidence type="ECO:0000313" key="9">
    <source>
        <dbReference type="Proteomes" id="UP001237642"/>
    </source>
</evidence>
<evidence type="ECO:0000256" key="2">
    <source>
        <dbReference type="ARBA" id="ARBA00004236"/>
    </source>
</evidence>
<dbReference type="EMBL" id="JAUIZM010000007">
    <property type="protein sequence ID" value="KAK1376551.1"/>
    <property type="molecule type" value="Genomic_DNA"/>
</dbReference>
<gene>
    <name evidence="8" type="ORF">POM88_032744</name>
</gene>
<keyword evidence="5" id="KW-1003">Cell membrane</keyword>
<dbReference type="GO" id="GO:0009734">
    <property type="term" value="P:auxin-activated signaling pathway"/>
    <property type="evidence" value="ECO:0007669"/>
    <property type="project" value="UniProtKB-KW"/>
</dbReference>
<protein>
    <submittedName>
        <fullName evidence="8">Uncharacterized protein</fullName>
    </submittedName>
</protein>
<comment type="similarity">
    <text evidence="3">Belongs to the BIG GRAIN 1 (BG1) plant protein family.</text>
</comment>
<dbReference type="InterPro" id="IPR039621">
    <property type="entry name" value="BG1-like"/>
</dbReference>
<evidence type="ECO:0000256" key="7">
    <source>
        <dbReference type="ARBA" id="ARBA00023294"/>
    </source>
</evidence>
<keyword evidence="9" id="KW-1185">Reference proteome</keyword>
<dbReference type="PANTHER" id="PTHR33541:SF12">
    <property type="entry name" value="PROTEIN BIG GRAIN 1-LIKE A"/>
    <property type="match status" value="1"/>
</dbReference>